<reference evidence="5" key="1">
    <citation type="submission" date="2011-07" db="EMBL/GenBank/DDBJ databases">
        <authorList>
            <consortium name="Caenorhabditis brenneri Sequencing and Analysis Consortium"/>
            <person name="Wilson R.K."/>
        </authorList>
    </citation>
    <scope>NUCLEOTIDE SEQUENCE [LARGE SCALE GENOMIC DNA]</scope>
    <source>
        <strain evidence="5">PB2801</strain>
    </source>
</reference>
<dbReference type="PROSITE" id="PS00108">
    <property type="entry name" value="PROTEIN_KINASE_ST"/>
    <property type="match status" value="1"/>
</dbReference>
<dbReference type="GO" id="GO:0005524">
    <property type="term" value="F:ATP binding"/>
    <property type="evidence" value="ECO:0007669"/>
    <property type="project" value="UniProtKB-KW"/>
</dbReference>
<dbReference type="OrthoDB" id="5771499at2759"/>
<dbReference type="Gene3D" id="3.30.200.20">
    <property type="entry name" value="Phosphorylase Kinase, domain 1"/>
    <property type="match status" value="1"/>
</dbReference>
<gene>
    <name evidence="4" type="ORF">CAEBREN_05283</name>
</gene>
<dbReference type="Proteomes" id="UP000008068">
    <property type="component" value="Unassembled WGS sequence"/>
</dbReference>
<dbReference type="SUPFAM" id="SSF56112">
    <property type="entry name" value="Protein kinase-like (PK-like)"/>
    <property type="match status" value="1"/>
</dbReference>
<keyword evidence="2" id="KW-0067">ATP-binding</keyword>
<dbReference type="GO" id="GO:0004672">
    <property type="term" value="F:protein kinase activity"/>
    <property type="evidence" value="ECO:0007669"/>
    <property type="project" value="InterPro"/>
</dbReference>
<name>G0NT24_CAEBE</name>
<dbReference type="InParanoid" id="G0NT24"/>
<dbReference type="InterPro" id="IPR000719">
    <property type="entry name" value="Prot_kinase_dom"/>
</dbReference>
<organism evidence="5">
    <name type="scientific">Caenorhabditis brenneri</name>
    <name type="common">Nematode worm</name>
    <dbReference type="NCBI Taxonomy" id="135651"/>
    <lineage>
        <taxon>Eukaryota</taxon>
        <taxon>Metazoa</taxon>
        <taxon>Ecdysozoa</taxon>
        <taxon>Nematoda</taxon>
        <taxon>Chromadorea</taxon>
        <taxon>Rhabditida</taxon>
        <taxon>Rhabditina</taxon>
        <taxon>Rhabditomorpha</taxon>
        <taxon>Rhabditoidea</taxon>
        <taxon>Rhabditidae</taxon>
        <taxon>Peloderinae</taxon>
        <taxon>Caenorhabditis</taxon>
    </lineage>
</organism>
<dbReference type="FunFam" id="1.10.510.10:FF:001441">
    <property type="entry name" value="Protein CBG00447"/>
    <property type="match status" value="1"/>
</dbReference>
<feature type="domain" description="Protein kinase" evidence="3">
    <location>
        <begin position="1"/>
        <end position="326"/>
    </location>
</feature>
<dbReference type="EMBL" id="GL379941">
    <property type="protein sequence ID" value="EGT37027.1"/>
    <property type="molecule type" value="Genomic_DNA"/>
</dbReference>
<dbReference type="Gene3D" id="1.10.510.10">
    <property type="entry name" value="Transferase(Phosphotransferase) domain 1"/>
    <property type="match status" value="1"/>
</dbReference>
<dbReference type="HOGENOM" id="CLU_000288_181_1_1"/>
<evidence type="ECO:0000313" key="5">
    <source>
        <dbReference type="Proteomes" id="UP000008068"/>
    </source>
</evidence>
<evidence type="ECO:0000256" key="2">
    <source>
        <dbReference type="ARBA" id="ARBA00022840"/>
    </source>
</evidence>
<evidence type="ECO:0000256" key="1">
    <source>
        <dbReference type="ARBA" id="ARBA00022741"/>
    </source>
</evidence>
<protein>
    <recommendedName>
        <fullName evidence="3">Protein kinase domain-containing protein</fullName>
    </recommendedName>
</protein>
<evidence type="ECO:0000259" key="3">
    <source>
        <dbReference type="PROSITE" id="PS50011"/>
    </source>
</evidence>
<dbReference type="eggNOG" id="KOG0665">
    <property type="taxonomic scope" value="Eukaryota"/>
</dbReference>
<accession>G0NT24</accession>
<evidence type="ECO:0000313" key="4">
    <source>
        <dbReference type="EMBL" id="EGT37027.1"/>
    </source>
</evidence>
<keyword evidence="5" id="KW-1185">Reference proteome</keyword>
<sequence length="386" mass="45627">MFQEYEGFHQFQQANGSFFTVPIRYVGLCPFQVDKPFVVHAYDQISRRPVVIKKVVLPDSFDERQLWKRAQRELFCMLHIENENVVNLYSAFTPARFVEEMTEFYIVREYLAGTMKQLSPPANHTTVKSIFFDICRGVHYLHAMNVSHRDLKPQNITMSSDGDVKLCDFGHSNKEDPRRCTPYIVQRFYRAPEIVCETMDNNKISVDIWSLGCILAELLTGRVLFPGETQIDQFILMVRFLGNPDIQFYNSMNEHPRNYWMDQRHNLEHFWPPTDIHAHFPDELFHPGLRTQPEECRLVRDLLFKMLTINPDFRINIQMVLSHPYLAEIWGQIMNPEDIPQPEPPRVLQTFFGFQSFSSPEQMRDEIFHEIRTFGLQYNIFTESKN</sequence>
<dbReference type="PANTHER" id="PTHR24055">
    <property type="entry name" value="MITOGEN-ACTIVATED PROTEIN KINASE"/>
    <property type="match status" value="1"/>
</dbReference>
<dbReference type="InterPro" id="IPR008271">
    <property type="entry name" value="Ser/Thr_kinase_AS"/>
</dbReference>
<dbReference type="OMA" id="SIFFDIC"/>
<dbReference type="PROSITE" id="PS50011">
    <property type="entry name" value="PROTEIN_KINASE_DOM"/>
    <property type="match status" value="1"/>
</dbReference>
<dbReference type="SMART" id="SM00220">
    <property type="entry name" value="S_TKc"/>
    <property type="match status" value="1"/>
</dbReference>
<keyword evidence="1" id="KW-0547">Nucleotide-binding</keyword>
<dbReference type="InterPro" id="IPR011009">
    <property type="entry name" value="Kinase-like_dom_sf"/>
</dbReference>
<dbReference type="STRING" id="135651.G0NT24"/>
<dbReference type="FunCoup" id="G0NT24">
    <property type="interactions" value="159"/>
</dbReference>
<proteinExistence type="predicted"/>
<dbReference type="AlphaFoldDB" id="G0NT24"/>
<dbReference type="Pfam" id="PF00069">
    <property type="entry name" value="Pkinase"/>
    <property type="match status" value="1"/>
</dbReference>
<dbReference type="InterPro" id="IPR050117">
    <property type="entry name" value="MAPK"/>
</dbReference>